<protein>
    <submittedName>
        <fullName evidence="1">Uncharacterized protein</fullName>
    </submittedName>
</protein>
<dbReference type="Proteomes" id="UP000005463">
    <property type="component" value="Unassembled WGS sequence"/>
</dbReference>
<accession>B1FMS2</accession>
<evidence type="ECO:0000313" key="1">
    <source>
        <dbReference type="EMBL" id="EDT01150.1"/>
    </source>
</evidence>
<sequence length="47" mass="5231">MDMHWIASAAVLLVMAVLSAYREALQNEPIRPGLERGGVPFIEEFDS</sequence>
<dbReference type="EMBL" id="ABLC01000206">
    <property type="protein sequence ID" value="EDT01150.1"/>
    <property type="molecule type" value="Genomic_DNA"/>
</dbReference>
<proteinExistence type="predicted"/>
<reference evidence="1 2" key="1">
    <citation type="submission" date="2008-03" db="EMBL/GenBank/DDBJ databases">
        <title>Sequencing of the draft genome and assembly of Burkholderia ambifaria IOP40-10.</title>
        <authorList>
            <consortium name="US DOE Joint Genome Institute (JGI-PGF)"/>
            <person name="Copeland A."/>
            <person name="Lucas S."/>
            <person name="Lapidus A."/>
            <person name="Glavina del Rio T."/>
            <person name="Dalin E."/>
            <person name="Tice H."/>
            <person name="Bruce D."/>
            <person name="Goodwin L."/>
            <person name="Pitluck S."/>
            <person name="Larimer F."/>
            <person name="Land M.L."/>
            <person name="Hauser L."/>
            <person name="Tiedje J."/>
            <person name="Richardson P."/>
        </authorList>
    </citation>
    <scope>NUCLEOTIDE SEQUENCE [LARGE SCALE GENOMIC DNA]</scope>
    <source>
        <strain evidence="1 2">IOP40-10</strain>
    </source>
</reference>
<dbReference type="PATRIC" id="fig|396596.7.peg.2007"/>
<dbReference type="AlphaFoldDB" id="B1FMS2"/>
<comment type="caution">
    <text evidence="1">The sequence shown here is derived from an EMBL/GenBank/DDBJ whole genome shotgun (WGS) entry which is preliminary data.</text>
</comment>
<gene>
    <name evidence="1" type="ORF">BamIOP4010DRAFT_5333</name>
</gene>
<organism evidence="1 2">
    <name type="scientific">Burkholderia ambifaria IOP40-10</name>
    <dbReference type="NCBI Taxonomy" id="396596"/>
    <lineage>
        <taxon>Bacteria</taxon>
        <taxon>Pseudomonadati</taxon>
        <taxon>Pseudomonadota</taxon>
        <taxon>Betaproteobacteria</taxon>
        <taxon>Burkholderiales</taxon>
        <taxon>Burkholderiaceae</taxon>
        <taxon>Burkholderia</taxon>
        <taxon>Burkholderia cepacia complex</taxon>
    </lineage>
</organism>
<evidence type="ECO:0000313" key="2">
    <source>
        <dbReference type="Proteomes" id="UP000005463"/>
    </source>
</evidence>
<name>B1FMS2_9BURK</name>